<evidence type="ECO:0000256" key="2">
    <source>
        <dbReference type="SAM" id="MobiDB-lite"/>
    </source>
</evidence>
<comment type="caution">
    <text evidence="5">The sequence shown here is derived from an EMBL/GenBank/DDBJ whole genome shotgun (WGS) entry which is preliminary data.</text>
</comment>
<evidence type="ECO:0000259" key="4">
    <source>
        <dbReference type="Pfam" id="PF00535"/>
    </source>
</evidence>
<dbReference type="CDD" id="cd04186">
    <property type="entry name" value="GT_2_like_c"/>
    <property type="match status" value="1"/>
</dbReference>
<feature type="region of interest" description="Disordered" evidence="2">
    <location>
        <begin position="995"/>
        <end position="1022"/>
    </location>
</feature>
<dbReference type="Gene3D" id="3.40.50.2000">
    <property type="entry name" value="Glycogen Phosphorylase B"/>
    <property type="match status" value="1"/>
</dbReference>
<feature type="domain" description="Glycosyl transferase family 1" evidence="3">
    <location>
        <begin position="1198"/>
        <end position="1310"/>
    </location>
</feature>
<dbReference type="RefSeq" id="WP_082866456.1">
    <property type="nucleotide sequence ID" value="NZ_BMIY01000002.1"/>
</dbReference>
<sequence length="1396" mass="156776">MSDVPVSSLPTVSIICRTVFRDTLKETLASVTAQTWPNIELIIVDAAGNGQHGIALDKSAYSLVSKNFPLDRPQAANAGLAAATGDYLLFLDDDDWISSDHIQRLVDTLAPSDALACYSSTRKTLDDGTLTDEVIDEAFTLAKLRRDNFMPIHAVLFSRQLLGSGCAFDESLAVYEDWDFWLQCAQFTTFTKAQHIGAFYRMGGDSATMLDEHEQRYQPGHPMADARAKVLHKWRNKWSGSEWNELLGLVDQTPTLQKTHDELVAAHQVIGEANSEIELLHDKLSELDVLREEHQNLQIAHAELNLAHEELDQGVREILDSFSWRITAPYRYLRRRLHHWIPLSKEASQPQTAAMQPAGKDQEKNGALEGGILLPVRDNMLFTQNPTIQAWAWSADKLSALTISLNDTVIIEQLQPRTEETTELARRIGMAWSLNEKDLTPGTHKIDITVSDSVGRTITLSRSLLFQRPALRYQQYLNKHQSQPKSSPVPETEFHVVLRINGQVDEQALEQSISSLESQPFTDFTLYLWTTESIKPEVSSRLAITPVSSLKELPESKNCFTVFLEPGDKLYKHCLWEVASTRQRQKLVYTDHDKYDSKGQRKSPWLTWDWSPDLLLSTHYIGNVFFARQELLTETVLNQALDVDHSAWRYSLLLALTDSLQNEQVRRIPLSLWGTAEQAPAAEQESERQAVANYLPRLSAHQTAVQPTGVTTLPATGHRRVQWQVTRQPRVSIIIPTTGNMQFLKPCLDTLAGSDYPDIEVVILDNSRGSHPEGIQYANDQGAVVIECNEAFNWSRLNNIGAEKSSGDLLLFLNDDIEVTAPDWLDDLVAQALREDVGTVGCLLLYPNGTIQHGGVFLVDHGGGARHLFHKQLPDSGIYQRLDDCVREVSANTGACLMITRDKFDRLGRFDESLAVVGNDIDLCLRSLEAGYRNIWTPHSQLIHHESVSRQSKPIGKDEQSMWKRWGHRFKSGDPYYNPNLSQQREDCALRDDRLPATSRRPANVVSRQTEKSLPAESAPNTNDAVSGVNLIAYIRASMGVGEAARGNASALQAAGIPFSIINYEKGNPARMDNLRWQHKESDEAQHPINLLHINADHSPAVMKDLGRATFKNRYNIGFWAWEMPKFPDRWLNSFDQLNEIWVPSRYVYEAVAEKSPIPVITIPHIIDVDMVSAQTYDRTSFDIPENSFVFLSMFDTHSIAQRKNPFGSIIAFQRAFSANDTAAHLVIKINNADDAASKSLHDMITGWSNIQILDRHLDRAGIDSLINCCDCYVSLHHAEGFGLAPAEAMAMGKVALLTNWSGNTEYMTSDNCIPIRYSLKTLGKDYGPYESHQYWAVPDLDHAASEMAAIANDSVRADRLGESGRKTIDEHFSADAIGKRMKTRLKTINQLIKTR</sequence>
<gene>
    <name evidence="5" type="ORF">GCM10011403_04450</name>
</gene>
<feature type="domain" description="Glycosyltransferase 2-like" evidence="4">
    <location>
        <begin position="18"/>
        <end position="126"/>
    </location>
</feature>
<keyword evidence="6" id="KW-1185">Reference proteome</keyword>
<dbReference type="CDD" id="cd03801">
    <property type="entry name" value="GT4_PimA-like"/>
    <property type="match status" value="1"/>
</dbReference>
<accession>A0A917GL93</accession>
<dbReference type="SUPFAM" id="SSF53448">
    <property type="entry name" value="Nucleotide-diphospho-sugar transferases"/>
    <property type="match status" value="2"/>
</dbReference>
<proteinExistence type="predicted"/>
<dbReference type="GO" id="GO:0016757">
    <property type="term" value="F:glycosyltransferase activity"/>
    <property type="evidence" value="ECO:0007669"/>
    <property type="project" value="UniProtKB-KW"/>
</dbReference>
<dbReference type="InterPro" id="IPR001296">
    <property type="entry name" value="Glyco_trans_1"/>
</dbReference>
<protein>
    <recommendedName>
        <fullName evidence="7">Glycosyltransferase</fullName>
    </recommendedName>
</protein>
<dbReference type="InterPro" id="IPR001173">
    <property type="entry name" value="Glyco_trans_2-like"/>
</dbReference>
<dbReference type="SUPFAM" id="SSF53756">
    <property type="entry name" value="UDP-Glycosyltransferase/glycogen phosphorylase"/>
    <property type="match status" value="1"/>
</dbReference>
<dbReference type="OrthoDB" id="9801954at2"/>
<feature type="coiled-coil region" evidence="1">
    <location>
        <begin position="280"/>
        <end position="307"/>
    </location>
</feature>
<evidence type="ECO:0008006" key="7">
    <source>
        <dbReference type="Google" id="ProtNLM"/>
    </source>
</evidence>
<dbReference type="PANTHER" id="PTHR43179">
    <property type="entry name" value="RHAMNOSYLTRANSFERASE WBBL"/>
    <property type="match status" value="1"/>
</dbReference>
<dbReference type="EMBL" id="BMIY01000002">
    <property type="protein sequence ID" value="GGG50409.1"/>
    <property type="molecule type" value="Genomic_DNA"/>
</dbReference>
<reference evidence="5" key="2">
    <citation type="submission" date="2020-09" db="EMBL/GenBank/DDBJ databases">
        <authorList>
            <person name="Sun Q."/>
            <person name="Zhou Y."/>
        </authorList>
    </citation>
    <scope>NUCLEOTIDE SEQUENCE</scope>
    <source>
        <strain evidence="5">CGMCC 1.15425</strain>
    </source>
</reference>
<dbReference type="Pfam" id="PF00534">
    <property type="entry name" value="Glycos_transf_1"/>
    <property type="match status" value="1"/>
</dbReference>
<dbReference type="PANTHER" id="PTHR43179:SF7">
    <property type="entry name" value="RHAMNOSYLTRANSFERASE WBBL"/>
    <property type="match status" value="1"/>
</dbReference>
<evidence type="ECO:0000313" key="6">
    <source>
        <dbReference type="Proteomes" id="UP000627715"/>
    </source>
</evidence>
<name>A0A917GL93_9GAMM</name>
<feature type="domain" description="Glycosyltransferase 2-like" evidence="4">
    <location>
        <begin position="732"/>
        <end position="845"/>
    </location>
</feature>
<evidence type="ECO:0000256" key="1">
    <source>
        <dbReference type="SAM" id="Coils"/>
    </source>
</evidence>
<dbReference type="Pfam" id="PF00535">
    <property type="entry name" value="Glycos_transf_2"/>
    <property type="match status" value="2"/>
</dbReference>
<reference evidence="5" key="1">
    <citation type="journal article" date="2014" name="Int. J. Syst. Evol. Microbiol.">
        <title>Complete genome sequence of Corynebacterium casei LMG S-19264T (=DSM 44701T), isolated from a smear-ripened cheese.</title>
        <authorList>
            <consortium name="US DOE Joint Genome Institute (JGI-PGF)"/>
            <person name="Walter F."/>
            <person name="Albersmeier A."/>
            <person name="Kalinowski J."/>
            <person name="Ruckert C."/>
        </authorList>
    </citation>
    <scope>NUCLEOTIDE SEQUENCE</scope>
    <source>
        <strain evidence="5">CGMCC 1.15425</strain>
    </source>
</reference>
<dbReference type="Gene3D" id="3.90.550.10">
    <property type="entry name" value="Spore Coat Polysaccharide Biosynthesis Protein SpsA, Chain A"/>
    <property type="match status" value="2"/>
</dbReference>
<evidence type="ECO:0000259" key="3">
    <source>
        <dbReference type="Pfam" id="PF00534"/>
    </source>
</evidence>
<evidence type="ECO:0000313" key="5">
    <source>
        <dbReference type="EMBL" id="GGG50409.1"/>
    </source>
</evidence>
<dbReference type="InterPro" id="IPR029044">
    <property type="entry name" value="Nucleotide-diphossugar_trans"/>
</dbReference>
<keyword evidence="1" id="KW-0175">Coiled coil</keyword>
<dbReference type="Proteomes" id="UP000627715">
    <property type="component" value="Unassembled WGS sequence"/>
</dbReference>
<organism evidence="5 6">
    <name type="scientific">Pseudohongiella nitratireducens</name>
    <dbReference type="NCBI Taxonomy" id="1768907"/>
    <lineage>
        <taxon>Bacteria</taxon>
        <taxon>Pseudomonadati</taxon>
        <taxon>Pseudomonadota</taxon>
        <taxon>Gammaproteobacteria</taxon>
        <taxon>Pseudomonadales</taxon>
        <taxon>Pseudohongiellaceae</taxon>
        <taxon>Pseudohongiella</taxon>
    </lineage>
</organism>